<organism evidence="1 2">
    <name type="scientific">Glossina austeni</name>
    <name type="common">Savannah tsetse fly</name>
    <dbReference type="NCBI Taxonomy" id="7395"/>
    <lineage>
        <taxon>Eukaryota</taxon>
        <taxon>Metazoa</taxon>
        <taxon>Ecdysozoa</taxon>
        <taxon>Arthropoda</taxon>
        <taxon>Hexapoda</taxon>
        <taxon>Insecta</taxon>
        <taxon>Pterygota</taxon>
        <taxon>Neoptera</taxon>
        <taxon>Endopterygota</taxon>
        <taxon>Diptera</taxon>
        <taxon>Brachycera</taxon>
        <taxon>Muscomorpha</taxon>
        <taxon>Hippoboscoidea</taxon>
        <taxon>Glossinidae</taxon>
        <taxon>Glossina</taxon>
    </lineage>
</organism>
<dbReference type="EnsemblMetazoa" id="GAUT018491-RA">
    <property type="protein sequence ID" value="GAUT018491-PA"/>
    <property type="gene ID" value="GAUT018491"/>
</dbReference>
<proteinExistence type="predicted"/>
<keyword evidence="2" id="KW-1185">Reference proteome</keyword>
<name>A0A1A9UWY7_GLOAU</name>
<accession>A0A1A9UWY7</accession>
<dbReference type="Proteomes" id="UP000078200">
    <property type="component" value="Unassembled WGS sequence"/>
</dbReference>
<protein>
    <submittedName>
        <fullName evidence="1">Uncharacterized protein</fullName>
    </submittedName>
</protein>
<evidence type="ECO:0000313" key="2">
    <source>
        <dbReference type="Proteomes" id="UP000078200"/>
    </source>
</evidence>
<evidence type="ECO:0000313" key="1">
    <source>
        <dbReference type="EnsemblMetazoa" id="GAUT018491-PA"/>
    </source>
</evidence>
<dbReference type="AlphaFoldDB" id="A0A1A9UWY7"/>
<dbReference type="VEuPathDB" id="VectorBase:GAUT018491"/>
<sequence>MEMNETRQTWFLYELKEKNAKKLCRKNQMMDDEGFLYHSPKRKKYSVFGWLLSFVKLINRKVMEINETRQTWFLYELKEKNAKKLCLKSQMITMMDDEGFLYHNPKRKKYSVFASSSIPKQGSWHRILRA</sequence>
<reference evidence="1" key="1">
    <citation type="submission" date="2020-05" db="UniProtKB">
        <authorList>
            <consortium name="EnsemblMetazoa"/>
        </authorList>
    </citation>
    <scope>IDENTIFICATION</scope>
    <source>
        <strain evidence="1">TTRI</strain>
    </source>
</reference>